<dbReference type="RefSeq" id="WP_048319418.1">
    <property type="nucleotide sequence ID" value="NZ_CP015220.1"/>
</dbReference>
<accession>A0A143QM68</accession>
<dbReference type="PATRIC" id="fig|1653479.3.peg.2766"/>
<feature type="domain" description="AbiEi antitoxin N-terminal" evidence="1">
    <location>
        <begin position="7"/>
        <end position="43"/>
    </location>
</feature>
<dbReference type="AlphaFoldDB" id="A0A143QM68"/>
<protein>
    <recommendedName>
        <fullName evidence="1">AbiEi antitoxin N-terminal domain-containing protein</fullName>
    </recommendedName>
</protein>
<dbReference type="EMBL" id="CP015220">
    <property type="protein sequence ID" value="AMY24031.1"/>
    <property type="molecule type" value="Genomic_DNA"/>
</dbReference>
<dbReference type="KEGG" id="rhs:A3Q41_02737"/>
<reference evidence="3" key="2">
    <citation type="submission" date="2016-04" db="EMBL/GenBank/DDBJ databases">
        <title>Complete Genome and Plasmid Sequences for Rhodococcus fascians D188 and Draft Sequences for Rhodococcus spp. Isolates PBTS 1 and PBTS 2.</title>
        <authorList>
            <person name="Stamer R."/>
            <person name="Vereecke D."/>
            <person name="Zhang Y."/>
            <person name="Schilkey F."/>
            <person name="Devitt N."/>
            <person name="Randall J."/>
        </authorList>
    </citation>
    <scope>NUCLEOTIDE SEQUENCE [LARGE SCALE GENOMIC DNA]</scope>
    <source>
        <strain evidence="3">PBTS2</strain>
    </source>
</reference>
<name>A0A143QM68_RHOFA</name>
<dbReference type="InterPro" id="IPR025159">
    <property type="entry name" value="AbiEi_N"/>
</dbReference>
<gene>
    <name evidence="2" type="ORF">A3Q41_02737</name>
</gene>
<evidence type="ECO:0000313" key="3">
    <source>
        <dbReference type="Proteomes" id="UP000076038"/>
    </source>
</evidence>
<dbReference type="Pfam" id="PF13338">
    <property type="entry name" value="AbiEi_4"/>
    <property type="match status" value="1"/>
</dbReference>
<evidence type="ECO:0000259" key="1">
    <source>
        <dbReference type="Pfam" id="PF13338"/>
    </source>
</evidence>
<keyword evidence="3" id="KW-1185">Reference proteome</keyword>
<organism evidence="2 3">
    <name type="scientific">Rhodococcoides fascians</name>
    <name type="common">Rhodococcus fascians</name>
    <dbReference type="NCBI Taxonomy" id="1828"/>
    <lineage>
        <taxon>Bacteria</taxon>
        <taxon>Bacillati</taxon>
        <taxon>Actinomycetota</taxon>
        <taxon>Actinomycetes</taxon>
        <taxon>Mycobacteriales</taxon>
        <taxon>Nocardiaceae</taxon>
        <taxon>Rhodococcoides</taxon>
    </lineage>
</organism>
<sequence length="322" mass="36131">MDLPHTDLFTRADALTFGLTDDDLKRLRRAGELSVLRPGFYVPTTLMDEASPTERHFLLARSYLMSAPADEVLSHVSAAIAWGFDVWQLPLDKVHMTHGIDYASKRRPLRILHGTTLNPAERTTVNGYPVTTAARTVVDIARTSSVDRSVCVGDSALRSGHTDSDALAHAVESARFRTGIAAARRAVSLMNGRSESVGESRSRVLFETLPLPTPLLNQWVHDGAGRFVGRVDFLFWELGVIGEFDGESKYDSKRVLLDEKYREDRLRELGWVIVRWNWRELDDPRALLRRFEQAFARAAALPAPRGWFGDQRMAADQLPSFG</sequence>
<evidence type="ECO:0000313" key="2">
    <source>
        <dbReference type="EMBL" id="AMY24031.1"/>
    </source>
</evidence>
<dbReference type="OrthoDB" id="5517693at2"/>
<dbReference type="Proteomes" id="UP000076038">
    <property type="component" value="Chromosome"/>
</dbReference>
<reference evidence="2 3" key="1">
    <citation type="journal article" date="2016" name="Genome Announc.">
        <title>Complete Genome and Plasmid Sequences for Rhodococcus fascians D188 and Draft Sequences for Rhodococcus Isolates PBTS 1 and PBTS 2.</title>
        <authorList>
            <person name="Stamler R.A."/>
            <person name="Vereecke D."/>
            <person name="Zhang Y."/>
            <person name="Schilkey F."/>
            <person name="Devitt N."/>
            <person name="Randall J.J."/>
        </authorList>
    </citation>
    <scope>NUCLEOTIDE SEQUENCE [LARGE SCALE GENOMIC DNA]</scope>
    <source>
        <strain evidence="2 3">PBTS2</strain>
    </source>
</reference>
<proteinExistence type="predicted"/>